<dbReference type="AlphaFoldDB" id="A0A1N6SBZ2"/>
<dbReference type="EMBL" id="FTMS01000008">
    <property type="protein sequence ID" value="SIQ38618.1"/>
    <property type="molecule type" value="Genomic_DNA"/>
</dbReference>
<name>A0A1N6SBZ2_9SPIO</name>
<dbReference type="Proteomes" id="UP000186400">
    <property type="component" value="Unassembled WGS sequence"/>
</dbReference>
<gene>
    <name evidence="1" type="ORF">SAMN05920897_10814</name>
</gene>
<proteinExistence type="predicted"/>
<reference evidence="1 2" key="1">
    <citation type="submission" date="2017-01" db="EMBL/GenBank/DDBJ databases">
        <authorList>
            <person name="Mah S.A."/>
            <person name="Swanson W.J."/>
            <person name="Moy G.W."/>
            <person name="Vacquier V.D."/>
        </authorList>
    </citation>
    <scope>NUCLEOTIDE SEQUENCE [LARGE SCALE GENOMIC DNA]</scope>
    <source>
        <strain evidence="1 2">ASpG1</strain>
    </source>
</reference>
<evidence type="ECO:0000313" key="2">
    <source>
        <dbReference type="Proteomes" id="UP000186400"/>
    </source>
</evidence>
<organism evidence="1 2">
    <name type="scientific">Alkalispirochaeta americana</name>
    <dbReference type="NCBI Taxonomy" id="159291"/>
    <lineage>
        <taxon>Bacteria</taxon>
        <taxon>Pseudomonadati</taxon>
        <taxon>Spirochaetota</taxon>
        <taxon>Spirochaetia</taxon>
        <taxon>Spirochaetales</taxon>
        <taxon>Spirochaetaceae</taxon>
        <taxon>Alkalispirochaeta</taxon>
    </lineage>
</organism>
<protein>
    <submittedName>
        <fullName evidence="1">Uncharacterized protein</fullName>
    </submittedName>
</protein>
<keyword evidence="2" id="KW-1185">Reference proteome</keyword>
<accession>A0A1N6SBZ2</accession>
<evidence type="ECO:0000313" key="1">
    <source>
        <dbReference type="EMBL" id="SIQ38618.1"/>
    </source>
</evidence>
<sequence>MKSFAARHPMMALAVATLVFFCLPRVLFAGPPGPPRLEFVSIPSPVTVDNQIFSPAQGTMEVTIGHRGGPTGYVVTASPGRSGSFDPRIMPFQGILGVFFPGLDYNLYTPDNEILRDFPGSLSRQEVLWGSFGNSGNTLSTQTRTVRVEIPSGQFVRRGAYQDRVVFSLYRGRSPRLEELELVARRTVSVQSVTPTVAQIRISGQDAYEMNFYQLSPGQRRSAVLEYRANVGFRIEAASQNGGVLANQTVPSGEPIPYQLRLRGVPVNLSRPGLVELNLIFGTSQEFETIPLDVTIGSFGQVTPGRFEDVITFTISSF</sequence>
<dbReference type="STRING" id="159291.SAMN05920897_10814"/>